<proteinExistence type="predicted"/>
<comment type="caution">
    <text evidence="1">The sequence shown here is derived from an EMBL/GenBank/DDBJ whole genome shotgun (WGS) entry which is preliminary data.</text>
</comment>
<evidence type="ECO:0008006" key="3">
    <source>
        <dbReference type="Google" id="ProtNLM"/>
    </source>
</evidence>
<dbReference type="InterPro" id="IPR036388">
    <property type="entry name" value="WH-like_DNA-bd_sf"/>
</dbReference>
<organism evidence="1 2">
    <name type="scientific">Dyella acidisoli</name>
    <dbReference type="NCBI Taxonomy" id="1867834"/>
    <lineage>
        <taxon>Bacteria</taxon>
        <taxon>Pseudomonadati</taxon>
        <taxon>Pseudomonadota</taxon>
        <taxon>Gammaproteobacteria</taxon>
        <taxon>Lysobacterales</taxon>
        <taxon>Rhodanobacteraceae</taxon>
        <taxon>Dyella</taxon>
    </lineage>
</organism>
<dbReference type="RefSeq" id="WP_284321730.1">
    <property type="nucleotide sequence ID" value="NZ_BSOB01000027.1"/>
</dbReference>
<dbReference type="InterPro" id="IPR036390">
    <property type="entry name" value="WH_DNA-bd_sf"/>
</dbReference>
<protein>
    <recommendedName>
        <fullName evidence="3">MarR family transcriptional regulator</fullName>
    </recommendedName>
</protein>
<dbReference type="SUPFAM" id="SSF46785">
    <property type="entry name" value="Winged helix' DNA-binding domain"/>
    <property type="match status" value="1"/>
</dbReference>
<evidence type="ECO:0000313" key="2">
    <source>
        <dbReference type="Proteomes" id="UP001156670"/>
    </source>
</evidence>
<dbReference type="Gene3D" id="1.10.10.10">
    <property type="entry name" value="Winged helix-like DNA-binding domain superfamily/Winged helix DNA-binding domain"/>
    <property type="match status" value="1"/>
</dbReference>
<gene>
    <name evidence="1" type="ORF">GCM10007901_29760</name>
</gene>
<evidence type="ECO:0000313" key="1">
    <source>
        <dbReference type="EMBL" id="GLQ94025.1"/>
    </source>
</evidence>
<sequence>MDVQTRPLSIACPNFGIEEKGALRSILGLLKPYLGHPWVVSDAGPFDVCFVNVDNPDDAATTLDVASRVVRCALRPKQHPKGTIHRPLRPHEVLAVLSDVTKQLKGSESDDRPHQGGHWGFRLRGWPLDFAKWPKPWWRVLACIARETHSIAQIAERTGLPAKYVEACIERLLAAQLVERLACTPAGVAAGSSLKQKWSALASRFLEKFGLAR</sequence>
<accession>A0ABQ5XQJ2</accession>
<name>A0ABQ5XQJ2_9GAMM</name>
<dbReference type="Proteomes" id="UP001156670">
    <property type="component" value="Unassembled WGS sequence"/>
</dbReference>
<dbReference type="EMBL" id="BSOB01000027">
    <property type="protein sequence ID" value="GLQ94025.1"/>
    <property type="molecule type" value="Genomic_DNA"/>
</dbReference>
<keyword evidence="2" id="KW-1185">Reference proteome</keyword>
<reference evidence="2" key="1">
    <citation type="journal article" date="2019" name="Int. J. Syst. Evol. Microbiol.">
        <title>The Global Catalogue of Microorganisms (GCM) 10K type strain sequencing project: providing services to taxonomists for standard genome sequencing and annotation.</title>
        <authorList>
            <consortium name="The Broad Institute Genomics Platform"/>
            <consortium name="The Broad Institute Genome Sequencing Center for Infectious Disease"/>
            <person name="Wu L."/>
            <person name="Ma J."/>
        </authorList>
    </citation>
    <scope>NUCLEOTIDE SEQUENCE [LARGE SCALE GENOMIC DNA]</scope>
    <source>
        <strain evidence="2">NBRC 111980</strain>
    </source>
</reference>